<protein>
    <submittedName>
        <fullName evidence="7">MltA-interacting MipA family protein</fullName>
    </submittedName>
</protein>
<evidence type="ECO:0000256" key="2">
    <source>
        <dbReference type="ARBA" id="ARBA00005722"/>
    </source>
</evidence>
<proteinExistence type="inferred from homology"/>
<keyword evidence="3 6" id="KW-0732">Signal</keyword>
<sequence>MKTIISLSPLILSLSLITPLSLMAEETSTPQANYRTDDWGVAIGVRRGDIPYAVEDDEVYDVLPLLKFESDYAFINGMEGGVHLWQQGDHQINAYTRFRFVDIPKELQNESQAQAFDFGLQYKFTHGPWEADVALLSDSHKRGYLYTRTKYHWQQGDWKLTPYAEFQWKSDDFNQYYYGLEQYDVGGGVQVNAGVEARYHVVSNLYLLGQFGIGRLEDSVSNLPSIDTAYQYESFFGFGFFPEPNKKSYRSVPYSDDSDEFLRLSHGWATPSNLNEILNWNTRTDPYNNQMSSLFYGTRLSETLFTLPIELYFTPGLAWHHSSEVQNDLAEAVVAIKAFYTFELGPRFRLGVAEGLSYVSSLTHIEGSEIEEKGYKPSKLLNYLDFSLDLNMGDLFNSHNMRNMWLGYAIHHRSGIFETSSAFGRIKGGSNYQTIYLQWHF</sequence>
<accession>A0A1E5IWJ5</accession>
<dbReference type="OrthoDB" id="92529at2"/>
<dbReference type="STRING" id="23.BEL05_12000"/>
<evidence type="ECO:0000256" key="1">
    <source>
        <dbReference type="ARBA" id="ARBA00004442"/>
    </source>
</evidence>
<evidence type="ECO:0000256" key="3">
    <source>
        <dbReference type="ARBA" id="ARBA00022729"/>
    </source>
</evidence>
<evidence type="ECO:0000256" key="6">
    <source>
        <dbReference type="SAM" id="SignalP"/>
    </source>
</evidence>
<comment type="caution">
    <text evidence="7">The sequence shown here is derived from an EMBL/GenBank/DDBJ whole genome shotgun (WGS) entry which is preliminary data.</text>
</comment>
<dbReference type="GO" id="GO:0009279">
    <property type="term" value="C:cell outer membrane"/>
    <property type="evidence" value="ECO:0007669"/>
    <property type="project" value="UniProtKB-SubCell"/>
</dbReference>
<evidence type="ECO:0000256" key="5">
    <source>
        <dbReference type="ARBA" id="ARBA00023237"/>
    </source>
</evidence>
<keyword evidence="4" id="KW-0472">Membrane</keyword>
<dbReference type="AlphaFoldDB" id="A0A1E5IWJ5"/>
<gene>
    <name evidence="7" type="ORF">BEL05_12000</name>
</gene>
<dbReference type="Proteomes" id="UP000095230">
    <property type="component" value="Unassembled WGS sequence"/>
</dbReference>
<keyword evidence="5" id="KW-0998">Cell outer membrane</keyword>
<name>A0A1E5IWJ5_SHECO</name>
<dbReference type="InterPro" id="IPR010583">
    <property type="entry name" value="MipA"/>
</dbReference>
<feature type="chain" id="PRO_5009179301" evidence="6">
    <location>
        <begin position="25"/>
        <end position="441"/>
    </location>
</feature>
<dbReference type="PANTHER" id="PTHR38776:SF1">
    <property type="entry name" value="MLTA-INTERACTING PROTEIN-RELATED"/>
    <property type="match status" value="1"/>
</dbReference>
<feature type="signal peptide" evidence="6">
    <location>
        <begin position="1"/>
        <end position="24"/>
    </location>
</feature>
<reference evidence="7 8" key="1">
    <citation type="submission" date="2016-07" db="EMBL/GenBank/DDBJ databases">
        <title>Whole-genome of two Shewanella species isolated from a digestive organ of sea cucumber Apostichopus japonicus Selenka 1867.</title>
        <authorList>
            <person name="Hong H.-H."/>
            <person name="Choi H."/>
            <person name="Cheon S."/>
            <person name="Oh J.-S."/>
            <person name="Lee H.-G."/>
            <person name="Park C."/>
        </authorList>
    </citation>
    <scope>NUCLEOTIDE SEQUENCE [LARGE SCALE GENOMIC DNA]</scope>
    <source>
        <strain evidence="7 8">CSB03KR</strain>
    </source>
</reference>
<evidence type="ECO:0000313" key="8">
    <source>
        <dbReference type="Proteomes" id="UP000095230"/>
    </source>
</evidence>
<comment type="subcellular location">
    <subcellularLocation>
        <location evidence="1">Cell outer membrane</location>
    </subcellularLocation>
</comment>
<evidence type="ECO:0000313" key="7">
    <source>
        <dbReference type="EMBL" id="OEG74895.1"/>
    </source>
</evidence>
<dbReference type="EMBL" id="MCBT01000013">
    <property type="protein sequence ID" value="OEG74895.1"/>
    <property type="molecule type" value="Genomic_DNA"/>
</dbReference>
<organism evidence="7 8">
    <name type="scientific">Shewanella colwelliana</name>
    <name type="common">Alteromonas colwelliana</name>
    <dbReference type="NCBI Taxonomy" id="23"/>
    <lineage>
        <taxon>Bacteria</taxon>
        <taxon>Pseudomonadati</taxon>
        <taxon>Pseudomonadota</taxon>
        <taxon>Gammaproteobacteria</taxon>
        <taxon>Alteromonadales</taxon>
        <taxon>Shewanellaceae</taxon>
        <taxon>Shewanella</taxon>
    </lineage>
</organism>
<dbReference type="PANTHER" id="PTHR38776">
    <property type="entry name" value="MLTA-INTERACTING PROTEIN-RELATED"/>
    <property type="match status" value="1"/>
</dbReference>
<dbReference type="Pfam" id="PF06629">
    <property type="entry name" value="MipA"/>
    <property type="match status" value="1"/>
</dbReference>
<evidence type="ECO:0000256" key="4">
    <source>
        <dbReference type="ARBA" id="ARBA00023136"/>
    </source>
</evidence>
<comment type="similarity">
    <text evidence="2">Belongs to the MipA/OmpV family.</text>
</comment>